<dbReference type="GO" id="GO:0005576">
    <property type="term" value="C:extracellular region"/>
    <property type="evidence" value="ECO:0007669"/>
    <property type="project" value="UniProtKB-SubCell"/>
</dbReference>
<evidence type="ECO:0000256" key="4">
    <source>
        <dbReference type="ARBA" id="ARBA00023240"/>
    </source>
</evidence>
<dbReference type="GO" id="GO:0090729">
    <property type="term" value="F:toxin activity"/>
    <property type="evidence" value="ECO:0007669"/>
    <property type="project" value="UniProtKB-KW"/>
</dbReference>
<evidence type="ECO:0000256" key="5">
    <source>
        <dbReference type="ARBA" id="ARBA00055534"/>
    </source>
</evidence>
<keyword evidence="3" id="KW-1015">Disulfide bond</keyword>
<dbReference type="Proteomes" id="UP001154114">
    <property type="component" value="Chromosome 3"/>
</dbReference>
<accession>A0A9N8KQ46</accession>
<comment type="subcellular location">
    <subcellularLocation>
        <location evidence="1">Secreted</location>
        <location evidence="1">Extracellular space</location>
    </subcellularLocation>
</comment>
<dbReference type="GO" id="GO:0004252">
    <property type="term" value="F:serine-type endopeptidase activity"/>
    <property type="evidence" value="ECO:0007669"/>
    <property type="project" value="InterPro"/>
</dbReference>
<dbReference type="InterPro" id="IPR033116">
    <property type="entry name" value="TRYPSIN_SER"/>
</dbReference>
<evidence type="ECO:0000313" key="9">
    <source>
        <dbReference type="EMBL" id="CAD0195742.1"/>
    </source>
</evidence>
<dbReference type="EMBL" id="LR824006">
    <property type="protein sequence ID" value="CAD0195742.1"/>
    <property type="molecule type" value="Genomic_DNA"/>
</dbReference>
<evidence type="ECO:0000256" key="6">
    <source>
        <dbReference type="ARBA" id="ARBA00084094"/>
    </source>
</evidence>
<evidence type="ECO:0000256" key="2">
    <source>
        <dbReference type="ARBA" id="ARBA00022656"/>
    </source>
</evidence>
<dbReference type="Gene3D" id="2.40.10.10">
    <property type="entry name" value="Trypsin-like serine proteases"/>
    <property type="match status" value="1"/>
</dbReference>
<reference evidence="9" key="1">
    <citation type="submission" date="2021-12" db="EMBL/GenBank/DDBJ databases">
        <authorList>
            <person name="King R."/>
        </authorList>
    </citation>
    <scope>NUCLEOTIDE SEQUENCE</scope>
</reference>
<organism evidence="9 10">
    <name type="scientific">Chrysodeixis includens</name>
    <name type="common">Soybean looper</name>
    <name type="synonym">Pseudoplusia includens</name>
    <dbReference type="NCBI Taxonomy" id="689277"/>
    <lineage>
        <taxon>Eukaryota</taxon>
        <taxon>Metazoa</taxon>
        <taxon>Ecdysozoa</taxon>
        <taxon>Arthropoda</taxon>
        <taxon>Hexapoda</taxon>
        <taxon>Insecta</taxon>
        <taxon>Pterygota</taxon>
        <taxon>Neoptera</taxon>
        <taxon>Endopterygota</taxon>
        <taxon>Lepidoptera</taxon>
        <taxon>Glossata</taxon>
        <taxon>Ditrysia</taxon>
        <taxon>Noctuoidea</taxon>
        <taxon>Noctuidae</taxon>
        <taxon>Plusiinae</taxon>
        <taxon>Chrysodeixis</taxon>
    </lineage>
</organism>
<dbReference type="CDD" id="cd00190">
    <property type="entry name" value="Tryp_SPc"/>
    <property type="match status" value="1"/>
</dbReference>
<keyword evidence="7" id="KW-0378">Hydrolase</keyword>
<name>A0A9N8KQ46_CHRIL</name>
<keyword evidence="10" id="KW-1185">Reference proteome</keyword>
<dbReference type="InterPro" id="IPR043504">
    <property type="entry name" value="Peptidase_S1_PA_chymotrypsin"/>
</dbReference>
<dbReference type="AlphaFoldDB" id="A0A9N8KQ46"/>
<dbReference type="PRINTS" id="PR00722">
    <property type="entry name" value="CHYMOTRYPSIN"/>
</dbReference>
<keyword evidence="7" id="KW-0645">Protease</keyword>
<gene>
    <name evidence="9" type="ORF">CINC_LOCUS9693</name>
</gene>
<sequence length="400" mass="45004">MKIEDLILPWFIAVHLILVNGNFNKYQYLNLPEGSPCSWDGFEGVCTSPYMCLSAMDDIIGEHYPPICSFQGVKVVICCTDCELTDISRDFNKKNNAPAWFYKTGQKARDNCLDYLDLLGESCLQPLVLYRHRKRLPGRNCSGIHYAGLSPAGGMDARRDQYRHMALLGYGDNIDSAQWICGASLISNKFLLTAGHCIAAPKLGAVRYVGLGILKRSDPLELWQRYLVKRIIPHPQYKPPSKYHDIALLETETEVSYNIHVFPACLHSLPEPDLPWDYTLEAVGWGALGHNRELADTLQYVELEKFDSAECSQLYPKHRHLLQGYNHTTQMCYGHRTKIRDTCRGDSGGPLQTASFMAPCVFTITGVTSSGRACGFAGNSGLYTRVLHYLPWIESVVWPD</sequence>
<evidence type="ECO:0000256" key="7">
    <source>
        <dbReference type="RuleBase" id="RU363034"/>
    </source>
</evidence>
<dbReference type="SUPFAM" id="SSF50494">
    <property type="entry name" value="Trypsin-like serine proteases"/>
    <property type="match status" value="1"/>
</dbReference>
<dbReference type="FunFam" id="2.40.10.10:FF:000068">
    <property type="entry name" value="transmembrane protease serine 2"/>
    <property type="match status" value="1"/>
</dbReference>
<dbReference type="OrthoDB" id="6339452at2759"/>
<dbReference type="InterPro" id="IPR001314">
    <property type="entry name" value="Peptidase_S1A"/>
</dbReference>
<evidence type="ECO:0000256" key="1">
    <source>
        <dbReference type="ARBA" id="ARBA00004239"/>
    </source>
</evidence>
<dbReference type="PROSITE" id="PS50240">
    <property type="entry name" value="TRYPSIN_DOM"/>
    <property type="match status" value="1"/>
</dbReference>
<evidence type="ECO:0000259" key="8">
    <source>
        <dbReference type="PROSITE" id="PS50240"/>
    </source>
</evidence>
<feature type="domain" description="Peptidase S1" evidence="8">
    <location>
        <begin position="151"/>
        <end position="398"/>
    </location>
</feature>
<dbReference type="PANTHER" id="PTHR24260">
    <property type="match status" value="1"/>
</dbReference>
<keyword evidence="7" id="KW-0720">Serine protease</keyword>
<dbReference type="Pfam" id="PF00089">
    <property type="entry name" value="Trypsin"/>
    <property type="match status" value="1"/>
</dbReference>
<dbReference type="SMART" id="SM00020">
    <property type="entry name" value="Tryp_SPc"/>
    <property type="match status" value="1"/>
</dbReference>
<comment type="function">
    <text evidence="5">Fibrinolytic activity; shows preferential cleavage of Arg-Gly bonds in all three fibrinogen chains. Contact with the caterpillars causes severe bleeding, due the anticoagulant effect of the protein.</text>
</comment>
<dbReference type="InterPro" id="IPR018114">
    <property type="entry name" value="TRYPSIN_HIS"/>
</dbReference>
<keyword evidence="4" id="KW-1199">Hemostasis impairing toxin</keyword>
<protein>
    <recommendedName>
        <fullName evidence="8">Peptidase S1 domain-containing protein</fullName>
    </recommendedName>
</protein>
<dbReference type="InterPro" id="IPR001254">
    <property type="entry name" value="Trypsin_dom"/>
</dbReference>
<dbReference type="GO" id="GO:0006508">
    <property type="term" value="P:proteolysis"/>
    <property type="evidence" value="ECO:0007669"/>
    <property type="project" value="UniProtKB-KW"/>
</dbReference>
<dbReference type="PROSITE" id="PS00135">
    <property type="entry name" value="TRYPSIN_SER"/>
    <property type="match status" value="1"/>
</dbReference>
<keyword evidence="2" id="KW-0800">Toxin</keyword>
<keyword evidence="6" id="KW-1205">Fibrinolytic toxin</keyword>
<dbReference type="PANTHER" id="PTHR24260:SF147">
    <property type="entry name" value="EG:BACR7A4.3 PROTEIN-RELATED"/>
    <property type="match status" value="1"/>
</dbReference>
<proteinExistence type="predicted"/>
<dbReference type="InterPro" id="IPR009003">
    <property type="entry name" value="Peptidase_S1_PA"/>
</dbReference>
<dbReference type="InterPro" id="IPR051333">
    <property type="entry name" value="CLIP_Serine_Protease"/>
</dbReference>
<evidence type="ECO:0000256" key="3">
    <source>
        <dbReference type="ARBA" id="ARBA00023157"/>
    </source>
</evidence>
<dbReference type="PROSITE" id="PS00134">
    <property type="entry name" value="TRYPSIN_HIS"/>
    <property type="match status" value="1"/>
</dbReference>
<evidence type="ECO:0000313" key="10">
    <source>
        <dbReference type="Proteomes" id="UP001154114"/>
    </source>
</evidence>